<dbReference type="Ensembl" id="ENSLLTT00000014138.1">
    <property type="protein sequence ID" value="ENSLLTP00000013610.1"/>
    <property type="gene ID" value="ENSLLTG00000010431.1"/>
</dbReference>
<accession>A0A8C5S7X4</accession>
<dbReference type="GO" id="GO:0000981">
    <property type="term" value="F:DNA-binding transcription factor activity, RNA polymerase II-specific"/>
    <property type="evidence" value="ECO:0007669"/>
    <property type="project" value="TreeGrafter"/>
</dbReference>
<organism evidence="2 3">
    <name type="scientific">Laticauda laticaudata</name>
    <name type="common">Blue-ringed sea krait</name>
    <name type="synonym">Blue-lipped sea krait</name>
    <dbReference type="NCBI Taxonomy" id="8630"/>
    <lineage>
        <taxon>Eukaryota</taxon>
        <taxon>Metazoa</taxon>
        <taxon>Chordata</taxon>
        <taxon>Craniata</taxon>
        <taxon>Vertebrata</taxon>
        <taxon>Euteleostomi</taxon>
        <taxon>Lepidosauria</taxon>
        <taxon>Squamata</taxon>
        <taxon>Bifurcata</taxon>
        <taxon>Unidentata</taxon>
        <taxon>Episquamata</taxon>
        <taxon>Toxicofera</taxon>
        <taxon>Serpentes</taxon>
        <taxon>Colubroidea</taxon>
        <taxon>Elapidae</taxon>
        <taxon>Laticaudinae</taxon>
        <taxon>Laticauda</taxon>
    </lineage>
</organism>
<dbReference type="GO" id="GO:0000978">
    <property type="term" value="F:RNA polymerase II cis-regulatory region sequence-specific DNA binding"/>
    <property type="evidence" value="ECO:0007669"/>
    <property type="project" value="TreeGrafter"/>
</dbReference>
<sequence length="116" mass="12478">MTSSYGHVLERQPAVLATRLESPGNLDSLQAKKNFSVSHLLDLEEAGDLVAAQTDESVGESGRSLLESPGLTSGSDTQQPDETYAVVHLSQSELLVTIWTTPCSFLGKNLEVICLF</sequence>
<proteinExistence type="predicted"/>
<dbReference type="PANTHER" id="PTHR46385">
    <property type="entry name" value="PAIRED MESODERM HOMEOBOX PROTEIN 1-RELATED"/>
    <property type="match status" value="1"/>
</dbReference>
<reference evidence="2" key="2">
    <citation type="submission" date="2025-09" db="UniProtKB">
        <authorList>
            <consortium name="Ensembl"/>
        </authorList>
    </citation>
    <scope>IDENTIFICATION</scope>
</reference>
<dbReference type="Proteomes" id="UP000694406">
    <property type="component" value="Unplaced"/>
</dbReference>
<protein>
    <submittedName>
        <fullName evidence="2">Uncharacterized protein</fullName>
    </submittedName>
</protein>
<feature type="region of interest" description="Disordered" evidence="1">
    <location>
        <begin position="54"/>
        <end position="79"/>
    </location>
</feature>
<dbReference type="GeneTree" id="ENSGT00820000127849"/>
<feature type="compositionally biased region" description="Polar residues" evidence="1">
    <location>
        <begin position="70"/>
        <end position="79"/>
    </location>
</feature>
<dbReference type="GO" id="GO:0005634">
    <property type="term" value="C:nucleus"/>
    <property type="evidence" value="ECO:0007669"/>
    <property type="project" value="TreeGrafter"/>
</dbReference>
<evidence type="ECO:0000313" key="2">
    <source>
        <dbReference type="Ensembl" id="ENSLLTP00000013610.1"/>
    </source>
</evidence>
<evidence type="ECO:0000256" key="1">
    <source>
        <dbReference type="SAM" id="MobiDB-lite"/>
    </source>
</evidence>
<keyword evidence="3" id="KW-1185">Reference proteome</keyword>
<dbReference type="AlphaFoldDB" id="A0A8C5S7X4"/>
<name>A0A8C5S7X4_LATLA</name>
<reference evidence="2" key="1">
    <citation type="submission" date="2025-08" db="UniProtKB">
        <authorList>
            <consortium name="Ensembl"/>
        </authorList>
    </citation>
    <scope>IDENTIFICATION</scope>
</reference>
<dbReference type="InterPro" id="IPR043378">
    <property type="entry name" value="PRRX1/2"/>
</dbReference>
<evidence type="ECO:0000313" key="3">
    <source>
        <dbReference type="Proteomes" id="UP000694406"/>
    </source>
</evidence>
<dbReference type="PANTHER" id="PTHR46385:SF1">
    <property type="entry name" value="PAIRED MESODERM HOMEOBOX PROTEIN 1"/>
    <property type="match status" value="1"/>
</dbReference>